<comment type="caution">
    <text evidence="3">The sequence shown here is derived from an EMBL/GenBank/DDBJ whole genome shotgun (WGS) entry which is preliminary data.</text>
</comment>
<reference evidence="3" key="2">
    <citation type="journal article" date="2021" name="PeerJ">
        <title>Extensive microbial diversity within the chicken gut microbiome revealed by metagenomics and culture.</title>
        <authorList>
            <person name="Gilroy R."/>
            <person name="Ravi A."/>
            <person name="Getino M."/>
            <person name="Pursley I."/>
            <person name="Horton D.L."/>
            <person name="Alikhan N.F."/>
            <person name="Baker D."/>
            <person name="Gharbi K."/>
            <person name="Hall N."/>
            <person name="Watson M."/>
            <person name="Adriaenssens E.M."/>
            <person name="Foster-Nyarko E."/>
            <person name="Jarju S."/>
            <person name="Secka A."/>
            <person name="Antonio M."/>
            <person name="Oren A."/>
            <person name="Chaudhuri R.R."/>
            <person name="La Ragione R."/>
            <person name="Hildebrand F."/>
            <person name="Pallen M.J."/>
        </authorList>
    </citation>
    <scope>NUCLEOTIDE SEQUENCE</scope>
    <source>
        <strain evidence="3">ChiBcolR7-354</strain>
    </source>
</reference>
<evidence type="ECO:0000256" key="1">
    <source>
        <dbReference type="SAM" id="Phobius"/>
    </source>
</evidence>
<evidence type="ECO:0000259" key="2">
    <source>
        <dbReference type="Pfam" id="PF13200"/>
    </source>
</evidence>
<name>A0A9D1CRV3_9FIRM</name>
<dbReference type="Proteomes" id="UP000824262">
    <property type="component" value="Unassembled WGS sequence"/>
</dbReference>
<feature type="domain" description="DUF4015" evidence="2">
    <location>
        <begin position="102"/>
        <end position="318"/>
    </location>
</feature>
<evidence type="ECO:0000313" key="3">
    <source>
        <dbReference type="EMBL" id="HIQ77901.1"/>
    </source>
</evidence>
<keyword evidence="1" id="KW-1133">Transmembrane helix</keyword>
<dbReference type="EMBL" id="DVGA01000020">
    <property type="protein sequence ID" value="HIQ77901.1"/>
    <property type="molecule type" value="Genomic_DNA"/>
</dbReference>
<sequence length="370" mass="39717">MARRERELYRGRRRRLNVIGLVLSALAVLAIVAVVLFYSFQKYIVYDQDGISLELPLLATPEPVDESGERVFEEVQVQLEIGEADYSNVEAVAGEGLGELRAVFVPAASVNSVSVQSYVNLMGSYNANALVLEVKPTSGQLVWASSSETAEGFGVNGTQNMASLVQALKEQDIYLVAQVSCLVDDLMSERASSSALRLIDGSPLTDSQGGWLDPYSSTVVNYLTELCEELVGYGFDEILLKAVSLPVTEASIYYSAELSSTPTPTSAVCSLAQTLTSAVRSAGAFVSAVIDSDPLVNGQTDLSGQNIELFTKVFDRLCCYSATAYQAGVNGEMLTDPMTLGDSSLRYAPIMSYAPGTSCYIIQVPSYLIG</sequence>
<evidence type="ECO:0000313" key="4">
    <source>
        <dbReference type="Proteomes" id="UP000824262"/>
    </source>
</evidence>
<dbReference type="InterPro" id="IPR025275">
    <property type="entry name" value="DUF4015"/>
</dbReference>
<keyword evidence="1" id="KW-0812">Transmembrane</keyword>
<organism evidence="3 4">
    <name type="scientific">Candidatus Scatomorpha intestinavium</name>
    <dbReference type="NCBI Taxonomy" id="2840922"/>
    <lineage>
        <taxon>Bacteria</taxon>
        <taxon>Bacillati</taxon>
        <taxon>Bacillota</taxon>
        <taxon>Clostridia</taxon>
        <taxon>Eubacteriales</taxon>
        <taxon>Candidatus Scatomorpha</taxon>
    </lineage>
</organism>
<dbReference type="AlphaFoldDB" id="A0A9D1CRV3"/>
<gene>
    <name evidence="3" type="ORF">IAB77_01425</name>
</gene>
<keyword evidence="1" id="KW-0472">Membrane</keyword>
<protein>
    <recommendedName>
        <fullName evidence="2">DUF4015 domain-containing protein</fullName>
    </recommendedName>
</protein>
<feature type="transmembrane region" description="Helical" evidence="1">
    <location>
        <begin position="21"/>
        <end position="40"/>
    </location>
</feature>
<dbReference type="Pfam" id="PF13200">
    <property type="entry name" value="DUF4015"/>
    <property type="match status" value="1"/>
</dbReference>
<reference evidence="3" key="1">
    <citation type="submission" date="2020-10" db="EMBL/GenBank/DDBJ databases">
        <authorList>
            <person name="Gilroy R."/>
        </authorList>
    </citation>
    <scope>NUCLEOTIDE SEQUENCE</scope>
    <source>
        <strain evidence="3">ChiBcolR7-354</strain>
    </source>
</reference>
<proteinExistence type="predicted"/>
<accession>A0A9D1CRV3</accession>